<comment type="similarity">
    <text evidence="4">Belongs to the RecA family.</text>
</comment>
<evidence type="ECO:0000256" key="2">
    <source>
        <dbReference type="ARBA" id="ARBA00022840"/>
    </source>
</evidence>
<dbReference type="InterPro" id="IPR027417">
    <property type="entry name" value="P-loop_NTPase"/>
</dbReference>
<dbReference type="InterPro" id="IPR020588">
    <property type="entry name" value="RecA_ATP-bd"/>
</dbReference>
<keyword evidence="2 4" id="KW-0067">ATP-binding</keyword>
<dbReference type="Gene3D" id="1.10.150.20">
    <property type="entry name" value="5' to 3' exonuclease, C-terminal subdomain"/>
    <property type="match status" value="1"/>
</dbReference>
<proteinExistence type="inferred from homology"/>
<keyword evidence="3" id="KW-0238">DNA-binding</keyword>
<sequence length="319" mass="35164">LFYTEIEELQSGGINMADINKLKHSGICTVRGVQMMTRKSLMRIKGLSEAKVDKIKDAAQKVEESTPPKSGIYIYNTHTQKQCIYASGFVSATEVSNQRSKVLRISTGSKQFDTLIGGGVQTMSITEGKKSFFFPSYIDTEGTFRPERIRAIAERFGVDCDLALDNILVARAWNSDQQMELISEIAARFAEDKGAFSLLVIDSIISLFRCDYSGRGELADRQQKLNQMLSRLIKVSEEYNVAIFVTNQVSSDPGGGMTFVSDPKKPVGGHVLAHASATRLSLRKGRGEERIVKVYDSPDMPEGEATYAITNGGVTDISF</sequence>
<dbReference type="PANTHER" id="PTHR22942">
    <property type="entry name" value="RECA/RAD51/RADA DNA STRAND-PAIRING FAMILY MEMBER"/>
    <property type="match status" value="1"/>
</dbReference>
<dbReference type="PROSITE" id="PS50162">
    <property type="entry name" value="RECA_2"/>
    <property type="match status" value="1"/>
</dbReference>
<dbReference type="Proteomes" id="UP001448207">
    <property type="component" value="Unassembled WGS sequence"/>
</dbReference>
<evidence type="ECO:0000313" key="8">
    <source>
        <dbReference type="Proteomes" id="UP001448207"/>
    </source>
</evidence>
<evidence type="ECO:0000256" key="3">
    <source>
        <dbReference type="ARBA" id="ARBA00023125"/>
    </source>
</evidence>
<evidence type="ECO:0000313" key="7">
    <source>
        <dbReference type="EMBL" id="KAL0096117.1"/>
    </source>
</evidence>
<feature type="domain" description="RecA family profile 1" evidence="5">
    <location>
        <begin position="137"/>
        <end position="249"/>
    </location>
</feature>
<dbReference type="PROSITE" id="PS50163">
    <property type="entry name" value="RECA_3"/>
    <property type="match status" value="1"/>
</dbReference>
<dbReference type="InterPro" id="IPR020587">
    <property type="entry name" value="RecA_monomer-monomer_interface"/>
</dbReference>
<dbReference type="SUPFAM" id="SSF52540">
    <property type="entry name" value="P-loop containing nucleoside triphosphate hydrolases"/>
    <property type="match status" value="1"/>
</dbReference>
<evidence type="ECO:0000259" key="5">
    <source>
        <dbReference type="PROSITE" id="PS50162"/>
    </source>
</evidence>
<dbReference type="PANTHER" id="PTHR22942:SF30">
    <property type="entry name" value="MEIOTIC RECOMBINATION PROTEIN DMC1_LIM15 HOMOLOG"/>
    <property type="match status" value="1"/>
</dbReference>
<keyword evidence="8" id="KW-1185">Reference proteome</keyword>
<comment type="caution">
    <text evidence="7">The sequence shown here is derived from an EMBL/GenBank/DDBJ whole genome shotgun (WGS) entry which is preliminary data.</text>
</comment>
<dbReference type="InterPro" id="IPR010995">
    <property type="entry name" value="DNA_repair_Rad51/TF_NusA_a-hlx"/>
</dbReference>
<dbReference type="Pfam" id="PF08423">
    <property type="entry name" value="Rad51"/>
    <property type="match status" value="2"/>
</dbReference>
<dbReference type="EMBL" id="JBCLYO010000001">
    <property type="protein sequence ID" value="KAL0096117.1"/>
    <property type="molecule type" value="Genomic_DNA"/>
</dbReference>
<protein>
    <submittedName>
        <fullName evidence="7">Meiotic recombinase Dmc1</fullName>
    </submittedName>
</protein>
<dbReference type="SUPFAM" id="SSF47794">
    <property type="entry name" value="Rad51 N-terminal domain-like"/>
    <property type="match status" value="1"/>
</dbReference>
<dbReference type="PIRSF" id="PIRSF005856">
    <property type="entry name" value="Rad51"/>
    <property type="match status" value="1"/>
</dbReference>
<keyword evidence="1 4" id="KW-0547">Nucleotide-binding</keyword>
<accession>A0ABR3BBB6</accession>
<evidence type="ECO:0000256" key="1">
    <source>
        <dbReference type="ARBA" id="ARBA00022741"/>
    </source>
</evidence>
<organism evidence="7 8">
    <name type="scientific">Phycomyces blakesleeanus</name>
    <dbReference type="NCBI Taxonomy" id="4837"/>
    <lineage>
        <taxon>Eukaryota</taxon>
        <taxon>Fungi</taxon>
        <taxon>Fungi incertae sedis</taxon>
        <taxon>Mucoromycota</taxon>
        <taxon>Mucoromycotina</taxon>
        <taxon>Mucoromycetes</taxon>
        <taxon>Mucorales</taxon>
        <taxon>Phycomycetaceae</taxon>
        <taxon>Phycomyces</taxon>
    </lineage>
</organism>
<feature type="domain" description="RecA family profile 2" evidence="6">
    <location>
        <begin position="256"/>
        <end position="316"/>
    </location>
</feature>
<evidence type="ECO:0000256" key="4">
    <source>
        <dbReference type="RuleBase" id="RU003422"/>
    </source>
</evidence>
<gene>
    <name evidence="7" type="ORF">J3Q64DRAFT_1629805</name>
</gene>
<reference evidence="7 8" key="1">
    <citation type="submission" date="2024-04" db="EMBL/GenBank/DDBJ databases">
        <title>Symmetric and asymmetric DNA N6-adenine methylation regulates different biological responses in Mucorales.</title>
        <authorList>
            <consortium name="Lawrence Berkeley National Laboratory"/>
            <person name="Lax C."/>
            <person name="Mondo S.J."/>
            <person name="Osorio-Concepcion M."/>
            <person name="Muszewska A."/>
            <person name="Corrochano-Luque M."/>
            <person name="Gutierrez G."/>
            <person name="Riley R."/>
            <person name="Lipzen A."/>
            <person name="Guo J."/>
            <person name="Hundley H."/>
            <person name="Amirebrahimi M."/>
            <person name="Ng V."/>
            <person name="Lorenzo-Gutierrez D."/>
            <person name="Binder U."/>
            <person name="Yang J."/>
            <person name="Song Y."/>
            <person name="Canovas D."/>
            <person name="Navarro E."/>
            <person name="Freitag M."/>
            <person name="Gabaldon T."/>
            <person name="Grigoriev I.V."/>
            <person name="Corrochano L.M."/>
            <person name="Nicolas F.E."/>
            <person name="Garre V."/>
        </authorList>
    </citation>
    <scope>NUCLEOTIDE SEQUENCE [LARGE SCALE GENOMIC DNA]</scope>
    <source>
        <strain evidence="7 8">L51</strain>
    </source>
</reference>
<dbReference type="InterPro" id="IPR016467">
    <property type="entry name" value="DNA_recomb/repair_RecA-like"/>
</dbReference>
<evidence type="ECO:0000259" key="6">
    <source>
        <dbReference type="PROSITE" id="PS50163"/>
    </source>
</evidence>
<feature type="non-terminal residue" evidence="7">
    <location>
        <position position="1"/>
    </location>
</feature>
<dbReference type="Pfam" id="PF14520">
    <property type="entry name" value="HHH_5"/>
    <property type="match status" value="1"/>
</dbReference>
<dbReference type="Gene3D" id="3.40.50.300">
    <property type="entry name" value="P-loop containing nucleotide triphosphate hydrolases"/>
    <property type="match status" value="2"/>
</dbReference>
<name>A0ABR3BBB6_PHYBL</name>
<dbReference type="InterPro" id="IPR013632">
    <property type="entry name" value="Rad51_C"/>
</dbReference>